<gene>
    <name evidence="7" type="ORF">SNE40_003674</name>
</gene>
<evidence type="ECO:0000313" key="7">
    <source>
        <dbReference type="EMBL" id="KAK6192145.1"/>
    </source>
</evidence>
<reference evidence="7 8" key="1">
    <citation type="submission" date="2024-01" db="EMBL/GenBank/DDBJ databases">
        <title>The genome of the rayed Mediterranean limpet Patella caerulea (Linnaeus, 1758).</title>
        <authorList>
            <person name="Anh-Thu Weber A."/>
            <person name="Halstead-Nussloch G."/>
        </authorList>
    </citation>
    <scope>NUCLEOTIDE SEQUENCE [LARGE SCALE GENOMIC DNA]</scope>
    <source>
        <strain evidence="7">AATW-2023a</strain>
        <tissue evidence="7">Whole specimen</tissue>
    </source>
</reference>
<feature type="compositionally biased region" description="Polar residues" evidence="4">
    <location>
        <begin position="1002"/>
        <end position="1017"/>
    </location>
</feature>
<comment type="subcellular location">
    <subcellularLocation>
        <location evidence="1">Nucleus</location>
    </subcellularLocation>
</comment>
<evidence type="ECO:0000313" key="8">
    <source>
        <dbReference type="Proteomes" id="UP001347796"/>
    </source>
</evidence>
<feature type="compositionally biased region" description="Basic residues" evidence="4">
    <location>
        <begin position="852"/>
        <end position="862"/>
    </location>
</feature>
<feature type="region of interest" description="Disordered" evidence="4">
    <location>
        <begin position="812"/>
        <end position="875"/>
    </location>
</feature>
<evidence type="ECO:0000256" key="3">
    <source>
        <dbReference type="ARBA" id="ARBA00023242"/>
    </source>
</evidence>
<evidence type="ECO:0000256" key="1">
    <source>
        <dbReference type="ARBA" id="ARBA00004123"/>
    </source>
</evidence>
<dbReference type="Pfam" id="PF21229">
    <property type="entry name" value="TdIF1_2nd"/>
    <property type="match status" value="1"/>
</dbReference>
<feature type="compositionally biased region" description="Low complexity" evidence="4">
    <location>
        <begin position="210"/>
        <end position="240"/>
    </location>
</feature>
<feature type="region of interest" description="Disordered" evidence="4">
    <location>
        <begin position="995"/>
        <end position="1043"/>
    </location>
</feature>
<feature type="domain" description="DNTTIP1 dimerisation" evidence="5">
    <location>
        <begin position="736"/>
        <end position="801"/>
    </location>
</feature>
<feature type="compositionally biased region" description="Polar residues" evidence="4">
    <location>
        <begin position="1028"/>
        <end position="1043"/>
    </location>
</feature>
<dbReference type="GO" id="GO:0005634">
    <property type="term" value="C:nucleus"/>
    <property type="evidence" value="ECO:0007669"/>
    <property type="project" value="UniProtKB-SubCell"/>
</dbReference>
<name>A0AAN8KIQ1_PATCE</name>
<feature type="compositionally biased region" description="Pro residues" evidence="4">
    <location>
        <begin position="412"/>
        <end position="425"/>
    </location>
</feature>
<evidence type="ECO:0000259" key="6">
    <source>
        <dbReference type="Pfam" id="PF21229"/>
    </source>
</evidence>
<sequence>MEDNERDPSPKSAASRYRYDPYSESEFDTREQTSKGQNKKDERSKDSKKIKHKLGEAGAKQRSYKPKKIASPSTDSSARNISGMALSEHSNVSESETDPDLAYRNSSFSSRISPSRLTSQMFQALNREDSCPPSKLHSALTGKLQPHPHLRDTPQSMSPVRVPSPARHPSPGGTHRSTPPMSTAQILASQFNTPLGIKVSPDFHVNQPLRISPGGRISPRGSGLPPNLPTLSPNLPSTSPRSDTARNSPGPPRLSGPYSRPDRHQISFPFVPYPSDPMNPASVRTSTANLRIMAAAPESVQRAPMPSSNLQHLVLAMEREEFRNNPEQVAIPFTNPREYSTEHRLTETLLRQNVQDVSKLERFYKGAVSQGHHPSPLPVNRTPSPARDRASPVPERVSPAPHPKKDFQRRATPPPPREPTPPPPSSYYNPAFGGPPMDLSKLPPKHRVRRLEHPSSVASQVPALAGMPPGFAAHHLPLQRPLGPDPSSLPLHFTSVAARQQHQPPEAVPQPPVSIPIPMKIPGMLLQGQPYISLPRMPLDPHGGTVKLPDDKFDFKAHEALSKVSNIPSIVNQPVVSVKKSQAPAPNQRDVPPHQINPFTFPKSGMKVSPTPTLPSFGAVHLESNPNSTPPTANYARSRSDISYLRRQEDIKDSNAMPQLVPEKSIKLEDTKFGSPSYQEIEEESKKLKPWVGQFNMRLKNLANFPANAASYRSAYRAQSVAVQRAKLCSITGAGKTLDLLRQTLQKSINKEIDAVIQKYVEKYFNLGIANIKENTGPTSVTDEHLNSVCRQILEESKKMYIVESRRSVSPVRDFPDNVSDTGSNSGKRPIIKKRRLSDSDSEKGNDLSIPRKIKRKGRPHTSGRSTPSKIRNIDIVRREGPKWDPERLNLDTLLVMGAKANKALGLGNTRGRLYIKHPDVFKYSGDQEDKQWLYEHHLMPATGGKAYMLIVEDIKDLAETDEYRDGNLLMDELSGFNVPEWMITKMKAQMQVMRTDRGKVTNRSRSATPSEASMSSLKELDGDDSSKTLPFSNLSDSPLTINTKTENEVSAMDAEMEFLSGAGIGGSNMSPFNLTGGFDDNGSPSQSDIDNLDDDPTYTTPFGLAKD</sequence>
<evidence type="ECO:0000256" key="2">
    <source>
        <dbReference type="ARBA" id="ARBA00023125"/>
    </source>
</evidence>
<dbReference type="GO" id="GO:0003677">
    <property type="term" value="F:DNA binding"/>
    <property type="evidence" value="ECO:0007669"/>
    <property type="project" value="UniProtKB-KW"/>
</dbReference>
<dbReference type="PANTHER" id="PTHR23399:SF2">
    <property type="entry name" value="DEOXYNUCLEOTIDYLTRANSFERASE TERMINAL-INTERACTING PROTEIN 1"/>
    <property type="match status" value="1"/>
</dbReference>
<proteinExistence type="predicted"/>
<dbReference type="PANTHER" id="PTHR23399">
    <property type="entry name" value="DEOXYNUCLEOTIDYLTRANSFERASE TERMINAL-INTERACTING PROTEIN 1"/>
    <property type="match status" value="1"/>
</dbReference>
<keyword evidence="2" id="KW-0238">DNA-binding</keyword>
<feature type="compositionally biased region" description="Low complexity" evidence="4">
    <location>
        <begin position="104"/>
        <end position="119"/>
    </location>
</feature>
<keyword evidence="8" id="KW-1185">Reference proteome</keyword>
<dbReference type="InterPro" id="IPR049121">
    <property type="entry name" value="TdIF1_C"/>
</dbReference>
<feature type="region of interest" description="Disordered" evidence="4">
    <location>
        <begin position="206"/>
        <end position="273"/>
    </location>
</feature>
<feature type="compositionally biased region" description="Basic and acidic residues" evidence="4">
    <location>
        <begin position="837"/>
        <end position="846"/>
    </location>
</feature>
<protein>
    <recommendedName>
        <fullName evidence="9">DNTTIP1 dimerisation domain-containing protein</fullName>
    </recommendedName>
</protein>
<dbReference type="GO" id="GO:0031491">
    <property type="term" value="F:nucleosome binding"/>
    <property type="evidence" value="ECO:0007669"/>
    <property type="project" value="TreeGrafter"/>
</dbReference>
<keyword evidence="3" id="KW-0539">Nucleus</keyword>
<organism evidence="7 8">
    <name type="scientific">Patella caerulea</name>
    <name type="common">Rayed Mediterranean limpet</name>
    <dbReference type="NCBI Taxonomy" id="87958"/>
    <lineage>
        <taxon>Eukaryota</taxon>
        <taxon>Metazoa</taxon>
        <taxon>Spiralia</taxon>
        <taxon>Lophotrochozoa</taxon>
        <taxon>Mollusca</taxon>
        <taxon>Gastropoda</taxon>
        <taxon>Patellogastropoda</taxon>
        <taxon>Patelloidea</taxon>
        <taxon>Patellidae</taxon>
        <taxon>Patella</taxon>
    </lineage>
</organism>
<dbReference type="InterPro" id="IPR041384">
    <property type="entry name" value="DNTTIP1_dimer"/>
</dbReference>
<evidence type="ECO:0000259" key="5">
    <source>
        <dbReference type="Pfam" id="PF18192"/>
    </source>
</evidence>
<feature type="compositionally biased region" description="Basic and acidic residues" evidence="4">
    <location>
        <begin position="17"/>
        <end position="47"/>
    </location>
</feature>
<accession>A0AAN8KIQ1</accession>
<feature type="region of interest" description="Disordered" evidence="4">
    <location>
        <begin position="580"/>
        <end position="610"/>
    </location>
</feature>
<dbReference type="InterPro" id="IPR026064">
    <property type="entry name" value="TdIF1"/>
</dbReference>
<feature type="region of interest" description="Disordered" evidence="4">
    <location>
        <begin position="1"/>
        <end position="181"/>
    </location>
</feature>
<feature type="region of interest" description="Disordered" evidence="4">
    <location>
        <begin position="367"/>
        <end position="456"/>
    </location>
</feature>
<feature type="domain" description="TdIF1 C-terminal" evidence="6">
    <location>
        <begin position="893"/>
        <end position="987"/>
    </location>
</feature>
<dbReference type="Pfam" id="PF18192">
    <property type="entry name" value="DNTTIP1_dimer"/>
    <property type="match status" value="1"/>
</dbReference>
<feature type="compositionally biased region" description="Polar residues" evidence="4">
    <location>
        <begin position="71"/>
        <end position="80"/>
    </location>
</feature>
<dbReference type="AlphaFoldDB" id="A0AAN8KIQ1"/>
<dbReference type="EMBL" id="JAZGQO010000002">
    <property type="protein sequence ID" value="KAK6192145.1"/>
    <property type="molecule type" value="Genomic_DNA"/>
</dbReference>
<evidence type="ECO:0000256" key="4">
    <source>
        <dbReference type="SAM" id="MobiDB-lite"/>
    </source>
</evidence>
<feature type="region of interest" description="Disordered" evidence="4">
    <location>
        <begin position="1070"/>
        <end position="1108"/>
    </location>
</feature>
<evidence type="ECO:0008006" key="9">
    <source>
        <dbReference type="Google" id="ProtNLM"/>
    </source>
</evidence>
<comment type="caution">
    <text evidence="7">The sequence shown here is derived from an EMBL/GenBank/DDBJ whole genome shotgun (WGS) entry which is preliminary data.</text>
</comment>
<dbReference type="Proteomes" id="UP001347796">
    <property type="component" value="Unassembled WGS sequence"/>
</dbReference>